<dbReference type="Gene3D" id="2.30.42.10">
    <property type="match status" value="2"/>
</dbReference>
<dbReference type="CDD" id="cd10839">
    <property type="entry name" value="cpPDZ1_DegP-like"/>
    <property type="match status" value="1"/>
</dbReference>
<feature type="binding site" evidence="7">
    <location>
        <position position="153"/>
    </location>
    <ligand>
        <name>substrate</name>
    </ligand>
</feature>
<dbReference type="PANTHER" id="PTHR43343">
    <property type="entry name" value="PEPTIDASE S12"/>
    <property type="match status" value="1"/>
</dbReference>
<dbReference type="GO" id="GO:0006508">
    <property type="term" value="P:proteolysis"/>
    <property type="evidence" value="ECO:0007669"/>
    <property type="project" value="UniProtKB-KW"/>
</dbReference>
<gene>
    <name evidence="10" type="ORF">GSH16_04120</name>
</gene>
<feature type="domain" description="PDZ" evidence="9">
    <location>
        <begin position="368"/>
        <end position="472"/>
    </location>
</feature>
<evidence type="ECO:0000256" key="3">
    <source>
        <dbReference type="ARBA" id="ARBA00022737"/>
    </source>
</evidence>
<accession>A0A6B0U0F9</accession>
<dbReference type="SMART" id="SM00228">
    <property type="entry name" value="PDZ"/>
    <property type="match status" value="2"/>
</dbReference>
<evidence type="ECO:0000259" key="9">
    <source>
        <dbReference type="PROSITE" id="PS50106"/>
    </source>
</evidence>
<dbReference type="PROSITE" id="PS50106">
    <property type="entry name" value="PDZ"/>
    <property type="match status" value="2"/>
</dbReference>
<keyword evidence="3" id="KW-0677">Repeat</keyword>
<evidence type="ECO:0000256" key="8">
    <source>
        <dbReference type="SAM" id="SignalP"/>
    </source>
</evidence>
<sequence length="484" mass="49272">MTQIPTLTKSVRALAVASALGLTALTSTTAIPAYAHVPEGGYADLVEQVSPAVVFIEVTSTKPTPAAGRAIPDLPFPPGSPFEEFFRQFGNPGMGQPQQPAPARGLGSGYIISDTGEIVTNNHVVEGATELKVTLEDGRVFEATLVGSDPMTDIALLQIEGAEDLPTVPFGDSDELRVGDAVVAVGNPFGLGGTVTSGIVSALGRNINSGPYDSYIQTDAAINRGNSGGPLFNEDGEVVGMNTAIFSPSGGSVGIGFSIPAKTVQGIVDQLRDTGTVERGWLGVQIQTVTPDLAGAMGLDTARGALVSDVQPDSPALKAKLKSGDLIVAVDGQPVEEMSDLPGLIAAIRAGTTAELTIIRNGEEMVLPVEIGKLAAAESGAPAQVEPASSPLGITVEPLTADLARQMGLDEDTSGVLVASVAPDGPNAGKLLPGDVIEEAYGKPVTSPADLAAAIKSADAQDKVLLRVNRGGNALYVGAEVAVS</sequence>
<dbReference type="EMBL" id="WUWG01000001">
    <property type="protein sequence ID" value="MXU64621.1"/>
    <property type="molecule type" value="Genomic_DNA"/>
</dbReference>
<feature type="binding site" evidence="7">
    <location>
        <begin position="225"/>
        <end position="227"/>
    </location>
    <ligand>
        <name>substrate</name>
    </ligand>
</feature>
<feature type="active site" description="Charge relay system" evidence="6">
    <location>
        <position position="123"/>
    </location>
</feature>
<dbReference type="InterPro" id="IPR036034">
    <property type="entry name" value="PDZ_sf"/>
</dbReference>
<reference evidence="10 11" key="1">
    <citation type="submission" date="2019-12" db="EMBL/GenBank/DDBJ databases">
        <title>Strain KN286 was isolated from seawater, which was collected from Caroline Seamount in the tropical western Pacific.</title>
        <authorList>
            <person name="Wang Q."/>
        </authorList>
    </citation>
    <scope>NUCLEOTIDE SEQUENCE [LARGE SCALE GENOMIC DNA]</scope>
    <source>
        <strain evidence="10 11">KN286</strain>
    </source>
</reference>
<dbReference type="GO" id="GO:0004252">
    <property type="term" value="F:serine-type endopeptidase activity"/>
    <property type="evidence" value="ECO:0007669"/>
    <property type="project" value="InterPro"/>
</dbReference>
<keyword evidence="1" id="KW-0645">Protease</keyword>
<keyword evidence="2 8" id="KW-0732">Signal</keyword>
<evidence type="ECO:0000313" key="11">
    <source>
        <dbReference type="Proteomes" id="UP000436016"/>
    </source>
</evidence>
<keyword evidence="11" id="KW-1185">Reference proteome</keyword>
<keyword evidence="4" id="KW-0378">Hydrolase</keyword>
<feature type="active site" description="Charge relay system" evidence="6">
    <location>
        <position position="227"/>
    </location>
</feature>
<dbReference type="PANTHER" id="PTHR43343:SF3">
    <property type="entry name" value="PROTEASE DO-LIKE 8, CHLOROPLASTIC"/>
    <property type="match status" value="1"/>
</dbReference>
<dbReference type="RefSeq" id="WP_160852192.1">
    <property type="nucleotide sequence ID" value="NZ_WUWG01000001.1"/>
</dbReference>
<evidence type="ECO:0000256" key="1">
    <source>
        <dbReference type="ARBA" id="ARBA00022670"/>
    </source>
</evidence>
<feature type="active site" description="Charge relay system" evidence="6">
    <location>
        <position position="153"/>
    </location>
</feature>
<feature type="chain" id="PRO_5039270106" evidence="8">
    <location>
        <begin position="36"/>
        <end position="484"/>
    </location>
</feature>
<feature type="signal peptide" evidence="8">
    <location>
        <begin position="1"/>
        <end position="35"/>
    </location>
</feature>
<dbReference type="Pfam" id="PF13365">
    <property type="entry name" value="Trypsin_2"/>
    <property type="match status" value="1"/>
</dbReference>
<dbReference type="InterPro" id="IPR001940">
    <property type="entry name" value="Peptidase_S1C"/>
</dbReference>
<proteinExistence type="predicted"/>
<dbReference type="Pfam" id="PF13180">
    <property type="entry name" value="PDZ_2"/>
    <property type="match status" value="2"/>
</dbReference>
<feature type="binding site" evidence="7">
    <location>
        <position position="123"/>
    </location>
    <ligand>
        <name>substrate</name>
    </ligand>
</feature>
<protein>
    <submittedName>
        <fullName evidence="10">Do family serine endopeptidase</fullName>
    </submittedName>
</protein>
<dbReference type="PRINTS" id="PR00834">
    <property type="entry name" value="PROTEASES2C"/>
</dbReference>
<name>A0A6B0U0F9_9RHOB</name>
<evidence type="ECO:0000256" key="6">
    <source>
        <dbReference type="PIRSR" id="PIRSR611782-1"/>
    </source>
</evidence>
<dbReference type="InterPro" id="IPR011782">
    <property type="entry name" value="Pept_S1C_Do"/>
</dbReference>
<evidence type="ECO:0000313" key="10">
    <source>
        <dbReference type="EMBL" id="MXU64621.1"/>
    </source>
</evidence>
<dbReference type="SUPFAM" id="SSF50494">
    <property type="entry name" value="Trypsin-like serine proteases"/>
    <property type="match status" value="1"/>
</dbReference>
<dbReference type="AlphaFoldDB" id="A0A6B0U0F9"/>
<evidence type="ECO:0000256" key="2">
    <source>
        <dbReference type="ARBA" id="ARBA00022729"/>
    </source>
</evidence>
<dbReference type="SUPFAM" id="SSF50156">
    <property type="entry name" value="PDZ domain-like"/>
    <property type="match status" value="2"/>
</dbReference>
<dbReference type="Proteomes" id="UP000436016">
    <property type="component" value="Unassembled WGS sequence"/>
</dbReference>
<evidence type="ECO:0000256" key="4">
    <source>
        <dbReference type="ARBA" id="ARBA00022801"/>
    </source>
</evidence>
<feature type="domain" description="PDZ" evidence="9">
    <location>
        <begin position="283"/>
        <end position="362"/>
    </location>
</feature>
<dbReference type="InterPro" id="IPR051201">
    <property type="entry name" value="Chloro_Bact_Ser_Proteases"/>
</dbReference>
<dbReference type="NCBIfam" id="TIGR02037">
    <property type="entry name" value="degP_htrA_DO"/>
    <property type="match status" value="1"/>
</dbReference>
<keyword evidence="5" id="KW-0720">Serine protease</keyword>
<dbReference type="InterPro" id="IPR009003">
    <property type="entry name" value="Peptidase_S1_PA"/>
</dbReference>
<dbReference type="Gene3D" id="2.40.10.120">
    <property type="match status" value="1"/>
</dbReference>
<organism evidence="10 11">
    <name type="scientific">Oceanomicrobium pacificus</name>
    <dbReference type="NCBI Taxonomy" id="2692916"/>
    <lineage>
        <taxon>Bacteria</taxon>
        <taxon>Pseudomonadati</taxon>
        <taxon>Pseudomonadota</taxon>
        <taxon>Alphaproteobacteria</taxon>
        <taxon>Rhodobacterales</taxon>
        <taxon>Paracoccaceae</taxon>
        <taxon>Oceanomicrobium</taxon>
    </lineage>
</organism>
<dbReference type="InterPro" id="IPR001478">
    <property type="entry name" value="PDZ"/>
</dbReference>
<comment type="caution">
    <text evidence="10">The sequence shown here is derived from an EMBL/GenBank/DDBJ whole genome shotgun (WGS) entry which is preliminary data.</text>
</comment>
<evidence type="ECO:0000256" key="7">
    <source>
        <dbReference type="PIRSR" id="PIRSR611782-2"/>
    </source>
</evidence>
<evidence type="ECO:0000256" key="5">
    <source>
        <dbReference type="ARBA" id="ARBA00022825"/>
    </source>
</evidence>